<feature type="domain" description="ABC transporter" evidence="5">
    <location>
        <begin position="33"/>
        <end position="247"/>
    </location>
</feature>
<gene>
    <name evidence="6" type="ORF">FHS87_000396</name>
</gene>
<dbReference type="SMART" id="SM00382">
    <property type="entry name" value="AAA"/>
    <property type="match status" value="1"/>
</dbReference>
<dbReference type="InterPro" id="IPR050683">
    <property type="entry name" value="Bact_Polysacc_Export_ATP-bd"/>
</dbReference>
<evidence type="ECO:0000259" key="5">
    <source>
        <dbReference type="PROSITE" id="PS50893"/>
    </source>
</evidence>
<accession>A0A840Y8W4</accession>
<evidence type="ECO:0000256" key="2">
    <source>
        <dbReference type="ARBA" id="ARBA00022448"/>
    </source>
</evidence>
<dbReference type="Gene3D" id="3.40.50.300">
    <property type="entry name" value="P-loop containing nucleotide triphosphate hydrolases"/>
    <property type="match status" value="1"/>
</dbReference>
<proteinExistence type="inferred from homology"/>
<dbReference type="GO" id="GO:0005524">
    <property type="term" value="F:ATP binding"/>
    <property type="evidence" value="ECO:0007669"/>
    <property type="project" value="UniProtKB-KW"/>
</dbReference>
<organism evidence="6 7">
    <name type="scientific">Muricoccus pecuniae</name>
    <dbReference type="NCBI Taxonomy" id="693023"/>
    <lineage>
        <taxon>Bacteria</taxon>
        <taxon>Pseudomonadati</taxon>
        <taxon>Pseudomonadota</taxon>
        <taxon>Alphaproteobacteria</taxon>
        <taxon>Acetobacterales</taxon>
        <taxon>Roseomonadaceae</taxon>
        <taxon>Muricoccus</taxon>
    </lineage>
</organism>
<evidence type="ECO:0000256" key="3">
    <source>
        <dbReference type="ARBA" id="ARBA00022741"/>
    </source>
</evidence>
<dbReference type="SUPFAM" id="SSF52540">
    <property type="entry name" value="P-loop containing nucleoside triphosphate hydrolases"/>
    <property type="match status" value="1"/>
</dbReference>
<comment type="similarity">
    <text evidence="1">Belongs to the ABC transporter superfamily.</text>
</comment>
<dbReference type="PANTHER" id="PTHR46743">
    <property type="entry name" value="TEICHOIC ACIDS EXPORT ATP-BINDING PROTEIN TAGH"/>
    <property type="match status" value="1"/>
</dbReference>
<keyword evidence="7" id="KW-1185">Reference proteome</keyword>
<dbReference type="PANTHER" id="PTHR46743:SF2">
    <property type="entry name" value="TEICHOIC ACIDS EXPORT ATP-BINDING PROTEIN TAGH"/>
    <property type="match status" value="1"/>
</dbReference>
<dbReference type="InterPro" id="IPR003593">
    <property type="entry name" value="AAA+_ATPase"/>
</dbReference>
<evidence type="ECO:0000256" key="1">
    <source>
        <dbReference type="ARBA" id="ARBA00005417"/>
    </source>
</evidence>
<reference evidence="6 7" key="1">
    <citation type="submission" date="2020-08" db="EMBL/GenBank/DDBJ databases">
        <title>Genomic Encyclopedia of Type Strains, Phase IV (KMG-IV): sequencing the most valuable type-strain genomes for metagenomic binning, comparative biology and taxonomic classification.</title>
        <authorList>
            <person name="Goeker M."/>
        </authorList>
    </citation>
    <scope>NUCLEOTIDE SEQUENCE [LARGE SCALE GENOMIC DNA]</scope>
    <source>
        <strain evidence="6 7">DSM 25622</strain>
    </source>
</reference>
<dbReference type="AlphaFoldDB" id="A0A840Y8W4"/>
<evidence type="ECO:0000256" key="4">
    <source>
        <dbReference type="ARBA" id="ARBA00022840"/>
    </source>
</evidence>
<comment type="caution">
    <text evidence="6">The sequence shown here is derived from an EMBL/GenBank/DDBJ whole genome shotgun (WGS) entry which is preliminary data.</text>
</comment>
<dbReference type="RefSeq" id="WP_184513347.1">
    <property type="nucleotide sequence ID" value="NZ_JACIJD010000002.1"/>
</dbReference>
<protein>
    <submittedName>
        <fullName evidence="6">Lipopolysaccharide transport system ATP-binding protein</fullName>
    </submittedName>
</protein>
<dbReference type="PROSITE" id="PS50893">
    <property type="entry name" value="ABC_TRANSPORTER_2"/>
    <property type="match status" value="1"/>
</dbReference>
<dbReference type="InterPro" id="IPR027417">
    <property type="entry name" value="P-loop_NTPase"/>
</dbReference>
<name>A0A840Y8W4_9PROT</name>
<dbReference type="EMBL" id="JACIJD010000002">
    <property type="protein sequence ID" value="MBB5692381.1"/>
    <property type="molecule type" value="Genomic_DNA"/>
</dbReference>
<dbReference type="InterPro" id="IPR015860">
    <property type="entry name" value="ABC_transpr_TagH-like"/>
</dbReference>
<evidence type="ECO:0000313" key="7">
    <source>
        <dbReference type="Proteomes" id="UP000580654"/>
    </source>
</evidence>
<dbReference type="GO" id="GO:0016887">
    <property type="term" value="F:ATP hydrolysis activity"/>
    <property type="evidence" value="ECO:0007669"/>
    <property type="project" value="InterPro"/>
</dbReference>
<keyword evidence="2" id="KW-0813">Transport</keyword>
<keyword evidence="3" id="KW-0547">Nucleotide-binding</keyword>
<dbReference type="InterPro" id="IPR003439">
    <property type="entry name" value="ABC_transporter-like_ATP-bd"/>
</dbReference>
<dbReference type="Pfam" id="PF00005">
    <property type="entry name" value="ABC_tran"/>
    <property type="match status" value="1"/>
</dbReference>
<dbReference type="GO" id="GO:0016020">
    <property type="term" value="C:membrane"/>
    <property type="evidence" value="ECO:0007669"/>
    <property type="project" value="InterPro"/>
</dbReference>
<dbReference type="Proteomes" id="UP000580654">
    <property type="component" value="Unassembled WGS sequence"/>
</dbReference>
<dbReference type="CDD" id="cd03220">
    <property type="entry name" value="ABC_KpsT_Wzt"/>
    <property type="match status" value="1"/>
</dbReference>
<keyword evidence="4 6" id="KW-0067">ATP-binding</keyword>
<sequence length="248" mass="26881">MARIEAKDLRVEFPLYHLGARSLKKRLLARAAVRVRTDEANRVVVSALRDLNFRIESGERVALVGRNGAGKTTLLRSLAGIYEPVGGELRIEGSVGSLIDPAAGMDPDSTGRENVRLRALYRNLDLAGQAALEEEVTAFAGLGEFMDVPIKGYSAGMSIRLAFAIATAMQPQVLLMDEWFMAGDAAFMEKAEARLVNLISGADIMVIATHDMDIARRWCTRAIRLDAGRIVADGPVEPVISAMLSEVA</sequence>
<dbReference type="GO" id="GO:0140359">
    <property type="term" value="F:ABC-type transporter activity"/>
    <property type="evidence" value="ECO:0007669"/>
    <property type="project" value="InterPro"/>
</dbReference>
<evidence type="ECO:0000313" key="6">
    <source>
        <dbReference type="EMBL" id="MBB5692381.1"/>
    </source>
</evidence>